<dbReference type="AlphaFoldDB" id="A0A1V0U203"/>
<dbReference type="Proteomes" id="UP000192726">
    <property type="component" value="Chromosome"/>
</dbReference>
<keyword evidence="8" id="KW-1185">Reference proteome</keyword>
<keyword evidence="4 5" id="KW-0472">Membrane</keyword>
<dbReference type="SUPFAM" id="SSF103473">
    <property type="entry name" value="MFS general substrate transporter"/>
    <property type="match status" value="1"/>
</dbReference>
<gene>
    <name evidence="7" type="ORF">B1H19_37130</name>
</gene>
<feature type="transmembrane region" description="Helical" evidence="5">
    <location>
        <begin position="385"/>
        <end position="404"/>
    </location>
</feature>
<evidence type="ECO:0000256" key="4">
    <source>
        <dbReference type="ARBA" id="ARBA00023136"/>
    </source>
</evidence>
<dbReference type="GO" id="GO:0022857">
    <property type="term" value="F:transmembrane transporter activity"/>
    <property type="evidence" value="ECO:0007669"/>
    <property type="project" value="InterPro"/>
</dbReference>
<evidence type="ECO:0000256" key="2">
    <source>
        <dbReference type="ARBA" id="ARBA00022692"/>
    </source>
</evidence>
<feature type="domain" description="Major facilitator superfamily (MFS) profile" evidence="6">
    <location>
        <begin position="32"/>
        <end position="407"/>
    </location>
</feature>
<dbReference type="RefSeq" id="WP_083109248.1">
    <property type="nucleotide sequence ID" value="NZ_CP020569.1"/>
</dbReference>
<proteinExistence type="predicted"/>
<organism evidence="7 8">
    <name type="scientific">Streptomyces gilvosporeus</name>
    <dbReference type="NCBI Taxonomy" id="553510"/>
    <lineage>
        <taxon>Bacteria</taxon>
        <taxon>Bacillati</taxon>
        <taxon>Actinomycetota</taxon>
        <taxon>Actinomycetes</taxon>
        <taxon>Kitasatosporales</taxon>
        <taxon>Streptomycetaceae</taxon>
        <taxon>Streptomyces</taxon>
    </lineage>
</organism>
<feature type="transmembrane region" description="Helical" evidence="5">
    <location>
        <begin position="122"/>
        <end position="146"/>
    </location>
</feature>
<protein>
    <recommendedName>
        <fullName evidence="6">Major facilitator superfamily (MFS) profile domain-containing protein</fullName>
    </recommendedName>
</protein>
<evidence type="ECO:0000313" key="8">
    <source>
        <dbReference type="Proteomes" id="UP000192726"/>
    </source>
</evidence>
<feature type="transmembrane region" description="Helical" evidence="5">
    <location>
        <begin position="69"/>
        <end position="87"/>
    </location>
</feature>
<dbReference type="Pfam" id="PF07690">
    <property type="entry name" value="MFS_1"/>
    <property type="match status" value="1"/>
</dbReference>
<feature type="transmembrane region" description="Helical" evidence="5">
    <location>
        <begin position="158"/>
        <end position="179"/>
    </location>
</feature>
<dbReference type="PANTHER" id="PTHR42910">
    <property type="entry name" value="TRANSPORTER SCO4007-RELATED"/>
    <property type="match status" value="1"/>
</dbReference>
<dbReference type="CDD" id="cd17324">
    <property type="entry name" value="MFS_NepI_like"/>
    <property type="match status" value="1"/>
</dbReference>
<evidence type="ECO:0000259" key="6">
    <source>
        <dbReference type="PROSITE" id="PS50850"/>
    </source>
</evidence>
<feature type="transmembrane region" description="Helical" evidence="5">
    <location>
        <begin position="359"/>
        <end position="379"/>
    </location>
</feature>
<feature type="transmembrane region" description="Helical" evidence="5">
    <location>
        <begin position="295"/>
        <end position="314"/>
    </location>
</feature>
<dbReference type="InterPro" id="IPR011701">
    <property type="entry name" value="MFS"/>
</dbReference>
<evidence type="ECO:0000256" key="3">
    <source>
        <dbReference type="ARBA" id="ARBA00022989"/>
    </source>
</evidence>
<dbReference type="Gene3D" id="1.20.1250.20">
    <property type="entry name" value="MFS general substrate transporter like domains"/>
    <property type="match status" value="1"/>
</dbReference>
<feature type="transmembrane region" description="Helical" evidence="5">
    <location>
        <begin position="320"/>
        <end position="338"/>
    </location>
</feature>
<feature type="transmembrane region" description="Helical" evidence="5">
    <location>
        <begin position="99"/>
        <end position="116"/>
    </location>
</feature>
<sequence>MHVNTGSSGAAARAAAGLAKGTSPGTGLGRALTVTLTLACAISSANIYLNQPVLTDMAHSFGVSEGAMGSVPTATQFGYALGILLLVPLGDTRDRRKLILTLGTATTVALAAAAVAPNLAVLTVVSFLLGALTPIPQIVIPLAVALSGERTKGRTVGVLQGGLLVGLLASRAYAGALAALVGWRWVYGCSVALMVMLVALLFFALPKGITGASAMPYRELLGSLPKLLADHALVRRVCLSGALVGISFGAFWTTLAFVLQDSYGYGPGIAGLFGLVAAASALGSPRAGRLADRKGGRYTQTLLLIVSLAGWAALAGGKNWLALLVLGVVLLDVGVWGNQVVNQAMLFKLDPAQHSRLNTLYFTTRFIGIATGSLVGSQIWNVGGWYGVGILGVGVLLLAAPILCTTRDAVPASEDTLVPTDVPAREA</sequence>
<dbReference type="PROSITE" id="PS50850">
    <property type="entry name" value="MFS"/>
    <property type="match status" value="1"/>
</dbReference>
<dbReference type="PANTHER" id="PTHR42910:SF1">
    <property type="entry name" value="MAJOR FACILITATOR SUPERFAMILY (MFS) PROFILE DOMAIN-CONTAINING PROTEIN"/>
    <property type="match status" value="1"/>
</dbReference>
<dbReference type="EMBL" id="CP020569">
    <property type="protein sequence ID" value="ARF59060.1"/>
    <property type="molecule type" value="Genomic_DNA"/>
</dbReference>
<feature type="transmembrane region" description="Helical" evidence="5">
    <location>
        <begin position="265"/>
        <end position="283"/>
    </location>
</feature>
<keyword evidence="2 5" id="KW-0812">Transmembrane</keyword>
<comment type="subcellular location">
    <subcellularLocation>
        <location evidence="1">Cell membrane</location>
        <topology evidence="1">Multi-pass membrane protein</topology>
    </subcellularLocation>
</comment>
<feature type="transmembrane region" description="Helical" evidence="5">
    <location>
        <begin position="237"/>
        <end position="259"/>
    </location>
</feature>
<name>A0A1V0U203_9ACTN</name>
<dbReference type="GO" id="GO:0005886">
    <property type="term" value="C:plasma membrane"/>
    <property type="evidence" value="ECO:0007669"/>
    <property type="project" value="UniProtKB-SubCell"/>
</dbReference>
<accession>A0A1V0U203</accession>
<evidence type="ECO:0000313" key="7">
    <source>
        <dbReference type="EMBL" id="ARF59060.1"/>
    </source>
</evidence>
<evidence type="ECO:0000256" key="1">
    <source>
        <dbReference type="ARBA" id="ARBA00004651"/>
    </source>
</evidence>
<dbReference type="InterPro" id="IPR020846">
    <property type="entry name" value="MFS_dom"/>
</dbReference>
<feature type="transmembrane region" description="Helical" evidence="5">
    <location>
        <begin position="185"/>
        <end position="205"/>
    </location>
</feature>
<dbReference type="KEGG" id="sgv:B1H19_37130"/>
<dbReference type="OrthoDB" id="9815356at2"/>
<dbReference type="InterPro" id="IPR036259">
    <property type="entry name" value="MFS_trans_sf"/>
</dbReference>
<evidence type="ECO:0000256" key="5">
    <source>
        <dbReference type="SAM" id="Phobius"/>
    </source>
</evidence>
<keyword evidence="3 5" id="KW-1133">Transmembrane helix</keyword>
<reference evidence="7 8" key="1">
    <citation type="submission" date="2017-04" db="EMBL/GenBank/DDBJ databases">
        <title>Complete Genome Sequence of Streptomyces gilvosporeus F607, a Capable Producer of Natamycin.</title>
        <authorList>
            <person name="Zong G."/>
            <person name="Zhong C."/>
            <person name="Fu J."/>
            <person name="Qin R."/>
            <person name="Cao G."/>
        </authorList>
    </citation>
    <scope>NUCLEOTIDE SEQUENCE [LARGE SCALE GENOMIC DNA]</scope>
    <source>
        <strain evidence="7 8">F607</strain>
    </source>
</reference>